<keyword evidence="3" id="KW-1185">Reference proteome</keyword>
<dbReference type="Proteomes" id="UP001595665">
    <property type="component" value="Unassembled WGS sequence"/>
</dbReference>
<keyword evidence="1" id="KW-0812">Transmembrane</keyword>
<keyword evidence="1" id="KW-1133">Transmembrane helix</keyword>
<evidence type="ECO:0000313" key="2">
    <source>
        <dbReference type="EMBL" id="MFC3460863.1"/>
    </source>
</evidence>
<proteinExistence type="predicted"/>
<dbReference type="RefSeq" id="WP_379737221.1">
    <property type="nucleotide sequence ID" value="NZ_JBHRVV010000001.1"/>
</dbReference>
<protein>
    <submittedName>
        <fullName evidence="2">Uncharacterized protein</fullName>
    </submittedName>
</protein>
<evidence type="ECO:0000313" key="3">
    <source>
        <dbReference type="Proteomes" id="UP001595665"/>
    </source>
</evidence>
<gene>
    <name evidence="2" type="ORF">ACFOPH_21840</name>
</gene>
<feature type="transmembrane region" description="Helical" evidence="1">
    <location>
        <begin position="95"/>
        <end position="113"/>
    </location>
</feature>
<dbReference type="EMBL" id="JBHRVV010000001">
    <property type="protein sequence ID" value="MFC3460863.1"/>
    <property type="molecule type" value="Genomic_DNA"/>
</dbReference>
<sequence>MGIRFSLPICRSIQILRFLILAAMRKPRLAIAVALLLLAALAGTLTYTGFLVVGVLADYLGTGRFVAGLLLGLLFARFPSISKGRLRIVGLLPKAVRRPLIAGLLALCMLHFLSGADYVPAAFTGFALAFLLAYPWARRAVFDRMLSSVFKFTGRTPARNSDDMVIEGEFREKKD</sequence>
<evidence type="ECO:0000256" key="1">
    <source>
        <dbReference type="SAM" id="Phobius"/>
    </source>
</evidence>
<organism evidence="2 3">
    <name type="scientific">Massilia haematophila</name>
    <dbReference type="NCBI Taxonomy" id="457923"/>
    <lineage>
        <taxon>Bacteria</taxon>
        <taxon>Pseudomonadati</taxon>
        <taxon>Pseudomonadota</taxon>
        <taxon>Betaproteobacteria</taxon>
        <taxon>Burkholderiales</taxon>
        <taxon>Oxalobacteraceae</taxon>
        <taxon>Telluria group</taxon>
        <taxon>Massilia</taxon>
    </lineage>
</organism>
<feature type="transmembrane region" description="Helical" evidence="1">
    <location>
        <begin position="119"/>
        <end position="137"/>
    </location>
</feature>
<feature type="transmembrane region" description="Helical" evidence="1">
    <location>
        <begin position="52"/>
        <end position="75"/>
    </location>
</feature>
<accession>A0ABV7PS45</accession>
<name>A0ABV7PS45_9BURK</name>
<keyword evidence="1" id="KW-0472">Membrane</keyword>
<reference evidence="3" key="1">
    <citation type="journal article" date="2019" name="Int. J. Syst. Evol. Microbiol.">
        <title>The Global Catalogue of Microorganisms (GCM) 10K type strain sequencing project: providing services to taxonomists for standard genome sequencing and annotation.</title>
        <authorList>
            <consortium name="The Broad Institute Genomics Platform"/>
            <consortium name="The Broad Institute Genome Sequencing Center for Infectious Disease"/>
            <person name="Wu L."/>
            <person name="Ma J."/>
        </authorList>
    </citation>
    <scope>NUCLEOTIDE SEQUENCE [LARGE SCALE GENOMIC DNA]</scope>
    <source>
        <strain evidence="3">CCM 7480</strain>
    </source>
</reference>
<comment type="caution">
    <text evidence="2">The sequence shown here is derived from an EMBL/GenBank/DDBJ whole genome shotgun (WGS) entry which is preliminary data.</text>
</comment>